<keyword evidence="8" id="KW-0333">Golgi apparatus</keyword>
<dbReference type="PANTHER" id="PTHR13019">
    <property type="entry name" value="GOLGI APPARATUS MEMBRANE PROTEIN TVP23"/>
    <property type="match status" value="1"/>
</dbReference>
<evidence type="ECO:0000256" key="8">
    <source>
        <dbReference type="RuleBase" id="RU361206"/>
    </source>
</evidence>
<evidence type="ECO:0000256" key="6">
    <source>
        <dbReference type="ARBA" id="ARBA00022989"/>
    </source>
</evidence>
<gene>
    <name evidence="9" type="primary">TVP23_1</name>
    <name evidence="9" type="ORF">IWQ60_000472</name>
</gene>
<feature type="transmembrane region" description="Helical" evidence="8">
    <location>
        <begin position="224"/>
        <end position="243"/>
    </location>
</feature>
<comment type="caution">
    <text evidence="8">Lacks conserved residue(s) required for the propagation of feature annotation.</text>
</comment>
<evidence type="ECO:0000256" key="3">
    <source>
        <dbReference type="ARBA" id="ARBA00005467"/>
    </source>
</evidence>
<dbReference type="AlphaFoldDB" id="A0A9W8E2T0"/>
<keyword evidence="6 8" id="KW-1133">Transmembrane helix</keyword>
<dbReference type="InterPro" id="IPR008564">
    <property type="entry name" value="TVP23-like"/>
</dbReference>
<protein>
    <recommendedName>
        <fullName evidence="4 8">Golgi apparatus membrane protein TVP23</fullName>
    </recommendedName>
</protein>
<comment type="caution">
    <text evidence="9">The sequence shown here is derived from an EMBL/GenBank/DDBJ whole genome shotgun (WGS) entry which is preliminary data.</text>
</comment>
<dbReference type="Proteomes" id="UP001150569">
    <property type="component" value="Unassembled WGS sequence"/>
</dbReference>
<feature type="transmembrane region" description="Helical" evidence="8">
    <location>
        <begin position="158"/>
        <end position="179"/>
    </location>
</feature>
<organism evidence="9 10">
    <name type="scientific">Tieghemiomyces parasiticus</name>
    <dbReference type="NCBI Taxonomy" id="78921"/>
    <lineage>
        <taxon>Eukaryota</taxon>
        <taxon>Fungi</taxon>
        <taxon>Fungi incertae sedis</taxon>
        <taxon>Zoopagomycota</taxon>
        <taxon>Kickxellomycotina</taxon>
        <taxon>Dimargaritomycetes</taxon>
        <taxon>Dimargaritales</taxon>
        <taxon>Dimargaritaceae</taxon>
        <taxon>Tieghemiomyces</taxon>
    </lineage>
</organism>
<sequence length="246" mass="27080">MTHLTCDVFPALVCPLPHIQTSYERPILADSNEPPFGGASLDLESQQPSTTAALGNTDSNRSLLQQSSHPVALVFHVLFRLIAVVLYILPNIVSADFVFMFVLSVLLLAFDFWTVKNVTGRLLVGLRWWNEVREDGTNVWIFESRDPSIPVNATDSRVFWGTLYATPVVWGLLALFTLIRFNFEWLLVVIVAIVLSGANLVGYMRCDKDAKQKWSGLADQAAGAGALGGLMSGMVMSGVRGMFTRS</sequence>
<dbReference type="EMBL" id="JANBPT010000012">
    <property type="protein sequence ID" value="KAJ1930228.1"/>
    <property type="molecule type" value="Genomic_DNA"/>
</dbReference>
<dbReference type="GO" id="GO:0000139">
    <property type="term" value="C:Golgi membrane"/>
    <property type="evidence" value="ECO:0007669"/>
    <property type="project" value="UniProtKB-SubCell"/>
</dbReference>
<reference evidence="9" key="1">
    <citation type="submission" date="2022-07" db="EMBL/GenBank/DDBJ databases">
        <title>Phylogenomic reconstructions and comparative analyses of Kickxellomycotina fungi.</title>
        <authorList>
            <person name="Reynolds N.K."/>
            <person name="Stajich J.E."/>
            <person name="Barry K."/>
            <person name="Grigoriev I.V."/>
            <person name="Crous P."/>
            <person name="Smith M.E."/>
        </authorList>
    </citation>
    <scope>NUCLEOTIDE SEQUENCE</scope>
    <source>
        <strain evidence="9">RSA 861</strain>
    </source>
</reference>
<evidence type="ECO:0000256" key="1">
    <source>
        <dbReference type="ARBA" id="ARBA00003246"/>
    </source>
</evidence>
<dbReference type="OrthoDB" id="2151161at2759"/>
<evidence type="ECO:0000256" key="2">
    <source>
        <dbReference type="ARBA" id="ARBA00004141"/>
    </source>
</evidence>
<name>A0A9W8E2T0_9FUNG</name>
<feature type="transmembrane region" description="Helical" evidence="8">
    <location>
        <begin position="95"/>
        <end position="113"/>
    </location>
</feature>
<dbReference type="GO" id="GO:0016192">
    <property type="term" value="P:vesicle-mediated transport"/>
    <property type="evidence" value="ECO:0007669"/>
    <property type="project" value="TreeGrafter"/>
</dbReference>
<keyword evidence="7 8" id="KW-0472">Membrane</keyword>
<feature type="transmembrane region" description="Helical" evidence="8">
    <location>
        <begin position="185"/>
        <end position="203"/>
    </location>
</feature>
<dbReference type="Pfam" id="PF05832">
    <property type="entry name" value="DUF846"/>
    <property type="match status" value="1"/>
</dbReference>
<evidence type="ECO:0000313" key="10">
    <source>
        <dbReference type="Proteomes" id="UP001150569"/>
    </source>
</evidence>
<comment type="similarity">
    <text evidence="3 8">Belongs to the TVP23 family.</text>
</comment>
<evidence type="ECO:0000313" key="9">
    <source>
        <dbReference type="EMBL" id="KAJ1930228.1"/>
    </source>
</evidence>
<keyword evidence="10" id="KW-1185">Reference proteome</keyword>
<evidence type="ECO:0000256" key="5">
    <source>
        <dbReference type="ARBA" id="ARBA00022692"/>
    </source>
</evidence>
<evidence type="ECO:0000256" key="7">
    <source>
        <dbReference type="ARBA" id="ARBA00023136"/>
    </source>
</evidence>
<comment type="function">
    <text evidence="1 8">Golgi membrane protein involved in vesicular trafficking.</text>
</comment>
<proteinExistence type="inferred from homology"/>
<evidence type="ECO:0000256" key="4">
    <source>
        <dbReference type="ARBA" id="ARBA00013603"/>
    </source>
</evidence>
<keyword evidence="5 8" id="KW-0812">Transmembrane</keyword>
<comment type="subcellular location">
    <subcellularLocation>
        <location evidence="8">Golgi apparatus membrane</location>
        <topology evidence="8">Multi-pass membrane protein</topology>
    </subcellularLocation>
    <subcellularLocation>
        <location evidence="2">Membrane</location>
        <topology evidence="2">Multi-pass membrane protein</topology>
    </subcellularLocation>
</comment>
<dbReference type="PANTHER" id="PTHR13019:SF7">
    <property type="entry name" value="GOLGI APPARATUS MEMBRANE PROTEIN TVP23"/>
    <property type="match status" value="1"/>
</dbReference>
<feature type="transmembrane region" description="Helical" evidence="8">
    <location>
        <begin position="71"/>
        <end position="89"/>
    </location>
</feature>
<dbReference type="GO" id="GO:0009306">
    <property type="term" value="P:protein secretion"/>
    <property type="evidence" value="ECO:0007669"/>
    <property type="project" value="TreeGrafter"/>
</dbReference>
<accession>A0A9W8E2T0</accession>